<feature type="domain" description="Cation efflux protein transmembrane" evidence="7">
    <location>
        <begin position="229"/>
        <end position="439"/>
    </location>
</feature>
<proteinExistence type="predicted"/>
<evidence type="ECO:0000259" key="7">
    <source>
        <dbReference type="Pfam" id="PF01545"/>
    </source>
</evidence>
<evidence type="ECO:0000256" key="3">
    <source>
        <dbReference type="ARBA" id="ARBA00022692"/>
    </source>
</evidence>
<dbReference type="SUPFAM" id="SSF161111">
    <property type="entry name" value="Cation efflux protein transmembrane domain-like"/>
    <property type="match status" value="1"/>
</dbReference>
<dbReference type="Proteomes" id="UP001497512">
    <property type="component" value="Chromosome 19"/>
</dbReference>
<evidence type="ECO:0000256" key="2">
    <source>
        <dbReference type="ARBA" id="ARBA00022448"/>
    </source>
</evidence>
<dbReference type="InterPro" id="IPR002524">
    <property type="entry name" value="Cation_efflux"/>
</dbReference>
<keyword evidence="4 6" id="KW-1133">Transmembrane helix</keyword>
<feature type="transmembrane region" description="Helical" evidence="6">
    <location>
        <begin position="331"/>
        <end position="356"/>
    </location>
</feature>
<feature type="transmembrane region" description="Helical" evidence="6">
    <location>
        <begin position="414"/>
        <end position="431"/>
    </location>
</feature>
<sequence>MTALRIALPSGCTWRVCSSESWNRRRVWWWKPQLRSNPFSSTSSSGSQVRRLLFTVSSSSSSTSCAARGVELRSTARRCYATTGFQGLSPAVSSSSSSSAAECRQRQQEARGIGSISAAAIYRLQRREEGHSILSVPNGHAHRGAELQAISSRGEECRLLEDANDAKLKKRIAEESVVETKDWFWSQILAQIKLKQWIDSKRLVYSSDAAQEVTNRPKEPEAHHSQRAVVVALWCNFLVFSLKIGVWSMTSSHVMLAESIHSLADLANQALLAYGLVSSKRAPDALHPYGYSKERFVWSLISAVGIFCLGSGATIVHGVQNLWNPGPVENVSIAAGVLVASAIMEGASLIVAYGAVKKGAEAEGMTLKEYLWRGHDPTAVAVMMEDGAAVAGLAVAGLALAAVEFTGQRIWDPIGSIVVGQLLGVVAIFLIQRNRQALLGRSIDDLDMRRVINLLISDPVVEGLYDCKSEVIGPGAYRFKAEIDFNGVVIVQNYLQRAGRDAWMKDFLEAAKDSDSGALDRVMASYGEEVVAAVGSEIDRLEKEIQRIVPAILHVDIEAHNPNGPVPREKFYLHAIGSTK</sequence>
<evidence type="ECO:0000256" key="4">
    <source>
        <dbReference type="ARBA" id="ARBA00022989"/>
    </source>
</evidence>
<feature type="transmembrane region" description="Helical" evidence="6">
    <location>
        <begin position="377"/>
        <end position="402"/>
    </location>
</feature>
<dbReference type="EMBL" id="OZ019911">
    <property type="protein sequence ID" value="CAK9213251.1"/>
    <property type="molecule type" value="Genomic_DNA"/>
</dbReference>
<dbReference type="NCBIfam" id="TIGR01297">
    <property type="entry name" value="CDF"/>
    <property type="match status" value="1"/>
</dbReference>
<keyword evidence="2" id="KW-0813">Transport</keyword>
<dbReference type="InterPro" id="IPR040177">
    <property type="entry name" value="SLC30A9"/>
</dbReference>
<evidence type="ECO:0000256" key="6">
    <source>
        <dbReference type="SAM" id="Phobius"/>
    </source>
</evidence>
<reference evidence="8" key="1">
    <citation type="submission" date="2024-02" db="EMBL/GenBank/DDBJ databases">
        <authorList>
            <consortium name="ELIXIR-Norway"/>
            <consortium name="Elixir Norway"/>
        </authorList>
    </citation>
    <scope>NUCLEOTIDE SEQUENCE</scope>
</reference>
<dbReference type="PANTHER" id="PTHR13414">
    <property type="entry name" value="HUEL-CATION TRANSPORTER"/>
    <property type="match status" value="1"/>
</dbReference>
<feature type="transmembrane region" description="Helical" evidence="6">
    <location>
        <begin position="297"/>
        <end position="319"/>
    </location>
</feature>
<evidence type="ECO:0000313" key="8">
    <source>
        <dbReference type="EMBL" id="CAK9213251.1"/>
    </source>
</evidence>
<dbReference type="PANTHER" id="PTHR13414:SF9">
    <property type="entry name" value="PROTON-COUPLED ZINC ANTIPORTER SLC30A9, MITOCHONDRIAL"/>
    <property type="match status" value="1"/>
</dbReference>
<dbReference type="InterPro" id="IPR027469">
    <property type="entry name" value="Cation_efflux_TMD_sf"/>
</dbReference>
<gene>
    <name evidence="8" type="ORF">CSSPTR1EN2_LOCUS11643</name>
</gene>
<name>A0ABP0U5P3_9BRYO</name>
<evidence type="ECO:0000313" key="9">
    <source>
        <dbReference type="Proteomes" id="UP001497512"/>
    </source>
</evidence>
<keyword evidence="3 6" id="KW-0812">Transmembrane</keyword>
<keyword evidence="5 6" id="KW-0472">Membrane</keyword>
<protein>
    <recommendedName>
        <fullName evidence="7">Cation efflux protein transmembrane domain-containing protein</fullName>
    </recommendedName>
</protein>
<organism evidence="8 9">
    <name type="scientific">Sphagnum troendelagicum</name>
    <dbReference type="NCBI Taxonomy" id="128251"/>
    <lineage>
        <taxon>Eukaryota</taxon>
        <taxon>Viridiplantae</taxon>
        <taxon>Streptophyta</taxon>
        <taxon>Embryophyta</taxon>
        <taxon>Bryophyta</taxon>
        <taxon>Sphagnophytina</taxon>
        <taxon>Sphagnopsida</taxon>
        <taxon>Sphagnales</taxon>
        <taxon>Sphagnaceae</taxon>
        <taxon>Sphagnum</taxon>
    </lineage>
</organism>
<evidence type="ECO:0000256" key="5">
    <source>
        <dbReference type="ARBA" id="ARBA00023136"/>
    </source>
</evidence>
<comment type="subcellular location">
    <subcellularLocation>
        <location evidence="1">Membrane</location>
        <topology evidence="1">Multi-pass membrane protein</topology>
    </subcellularLocation>
</comment>
<feature type="transmembrane region" description="Helical" evidence="6">
    <location>
        <begin position="228"/>
        <end position="247"/>
    </location>
</feature>
<dbReference type="Pfam" id="PF01545">
    <property type="entry name" value="Cation_efflux"/>
    <property type="match status" value="1"/>
</dbReference>
<accession>A0ABP0U5P3</accession>
<dbReference type="InterPro" id="IPR058533">
    <property type="entry name" value="Cation_efflux_TM"/>
</dbReference>
<evidence type="ECO:0000256" key="1">
    <source>
        <dbReference type="ARBA" id="ARBA00004141"/>
    </source>
</evidence>
<keyword evidence="9" id="KW-1185">Reference proteome</keyword>
<dbReference type="Gene3D" id="1.20.1510.10">
    <property type="entry name" value="Cation efflux protein transmembrane domain"/>
    <property type="match status" value="1"/>
</dbReference>